<accession>A0ABP9DFA8</accession>
<reference evidence="5" key="1">
    <citation type="journal article" date="2019" name="Int. J. Syst. Evol. Microbiol.">
        <title>The Global Catalogue of Microorganisms (GCM) 10K type strain sequencing project: providing services to taxonomists for standard genome sequencing and annotation.</title>
        <authorList>
            <consortium name="The Broad Institute Genomics Platform"/>
            <consortium name="The Broad Institute Genome Sequencing Center for Infectious Disease"/>
            <person name="Wu L."/>
            <person name="Ma J."/>
        </authorList>
    </citation>
    <scope>NUCLEOTIDE SEQUENCE [LARGE SCALE GENOMIC DNA]</scope>
    <source>
        <strain evidence="5">JCM 13006</strain>
    </source>
</reference>
<organism evidence="4 5">
    <name type="scientific">Kitasatospora terrestris</name>
    <dbReference type="NCBI Taxonomy" id="258051"/>
    <lineage>
        <taxon>Bacteria</taxon>
        <taxon>Bacillati</taxon>
        <taxon>Actinomycetota</taxon>
        <taxon>Actinomycetes</taxon>
        <taxon>Kitasatosporales</taxon>
        <taxon>Streptomycetaceae</taxon>
        <taxon>Kitasatospora</taxon>
    </lineage>
</organism>
<evidence type="ECO:0000313" key="5">
    <source>
        <dbReference type="Proteomes" id="UP001501752"/>
    </source>
</evidence>
<dbReference type="Pfam" id="PF07987">
    <property type="entry name" value="DUF1775"/>
    <property type="match status" value="1"/>
</dbReference>
<keyword evidence="2" id="KW-1133">Transmembrane helix</keyword>
<proteinExistence type="predicted"/>
<dbReference type="InterPro" id="IPR012533">
    <property type="entry name" value="YcnI-copper_dom"/>
</dbReference>
<evidence type="ECO:0000313" key="4">
    <source>
        <dbReference type="EMBL" id="GAA4841608.1"/>
    </source>
</evidence>
<feature type="transmembrane region" description="Helical" evidence="2">
    <location>
        <begin position="199"/>
        <end position="219"/>
    </location>
</feature>
<evidence type="ECO:0000256" key="2">
    <source>
        <dbReference type="SAM" id="Phobius"/>
    </source>
</evidence>
<dbReference type="InterPro" id="IPR038507">
    <property type="entry name" value="YcnI-like_sf"/>
</dbReference>
<sequence length="225" mass="21756">MLAGAVLVAGPASAHVEVESATPQALAVGAVVAFDAEGESSTAGITEVKVALPAGLTGSDVTLAEAPTGWTFAASADGYTVSGPALAPGANAAYKIKVRQLPDAKELAFKSLVTYSDGQVDRWIEVPQNGSKPQHPAPVLTLTAAAPGATPLPAAGAASPSAAASVSASPSPSAAASSPAAAPAPVPAAAPAEKKSSGGGTVVIAVIAAAAVLTGVLVWRRRAAR</sequence>
<dbReference type="Gene3D" id="2.60.40.2230">
    <property type="entry name" value="Uncharacterised protein YcnI-like PF07987, DUF1775"/>
    <property type="match status" value="1"/>
</dbReference>
<dbReference type="EMBL" id="BAABIS010000001">
    <property type="protein sequence ID" value="GAA4841608.1"/>
    <property type="molecule type" value="Genomic_DNA"/>
</dbReference>
<gene>
    <name evidence="4" type="ORF">GCM10023235_16780</name>
</gene>
<feature type="region of interest" description="Disordered" evidence="1">
    <location>
        <begin position="163"/>
        <end position="196"/>
    </location>
</feature>
<comment type="caution">
    <text evidence="4">The sequence shown here is derived from an EMBL/GenBank/DDBJ whole genome shotgun (WGS) entry which is preliminary data.</text>
</comment>
<keyword evidence="5" id="KW-1185">Reference proteome</keyword>
<feature type="compositionally biased region" description="Low complexity" evidence="1">
    <location>
        <begin position="163"/>
        <end position="181"/>
    </location>
</feature>
<evidence type="ECO:0000259" key="3">
    <source>
        <dbReference type="Pfam" id="PF07987"/>
    </source>
</evidence>
<evidence type="ECO:0000256" key="1">
    <source>
        <dbReference type="SAM" id="MobiDB-lite"/>
    </source>
</evidence>
<feature type="domain" description="YncI copper-binding" evidence="3">
    <location>
        <begin position="81"/>
        <end position="142"/>
    </location>
</feature>
<name>A0ABP9DFA8_9ACTN</name>
<keyword evidence="2" id="KW-0812">Transmembrane</keyword>
<dbReference type="Proteomes" id="UP001501752">
    <property type="component" value="Unassembled WGS sequence"/>
</dbReference>
<keyword evidence="2" id="KW-0472">Membrane</keyword>
<protein>
    <recommendedName>
        <fullName evidence="3">YncI copper-binding domain-containing protein</fullName>
    </recommendedName>
</protein>